<dbReference type="SMART" id="SM00038">
    <property type="entry name" value="COLFI"/>
    <property type="match status" value="1"/>
</dbReference>
<keyword evidence="7" id="KW-1185">Reference proteome</keyword>
<evidence type="ECO:0000256" key="3">
    <source>
        <dbReference type="ARBA" id="ARBA00023119"/>
    </source>
</evidence>
<evidence type="ECO:0000313" key="6">
    <source>
        <dbReference type="EMBL" id="KAL3318453.1"/>
    </source>
</evidence>
<comment type="caution">
    <text evidence="6">The sequence shown here is derived from an EMBL/GenBank/DDBJ whole genome shotgun (WGS) entry which is preliminary data.</text>
</comment>
<comment type="subcellular location">
    <subcellularLocation>
        <location evidence="1">Secreted</location>
    </subcellularLocation>
</comment>
<dbReference type="Pfam" id="PF01410">
    <property type="entry name" value="COLFI"/>
    <property type="match status" value="1"/>
</dbReference>
<dbReference type="AlphaFoldDB" id="A0ABD2QFY3"/>
<evidence type="ECO:0000256" key="4">
    <source>
        <dbReference type="SAM" id="MobiDB-lite"/>
    </source>
</evidence>
<feature type="domain" description="Fibrillar collagen NC1" evidence="5">
    <location>
        <begin position="1"/>
        <end position="224"/>
    </location>
</feature>
<dbReference type="GO" id="GO:0005581">
    <property type="term" value="C:collagen trimer"/>
    <property type="evidence" value="ECO:0007669"/>
    <property type="project" value="UniProtKB-KW"/>
</dbReference>
<dbReference type="GO" id="GO:0005576">
    <property type="term" value="C:extracellular region"/>
    <property type="evidence" value="ECO:0007669"/>
    <property type="project" value="UniProtKB-SubCell"/>
</dbReference>
<dbReference type="InterPro" id="IPR000885">
    <property type="entry name" value="Fib_collagen_C"/>
</dbReference>
<evidence type="ECO:0000313" key="7">
    <source>
        <dbReference type="Proteomes" id="UP001626550"/>
    </source>
</evidence>
<evidence type="ECO:0000259" key="5">
    <source>
        <dbReference type="PROSITE" id="PS51461"/>
    </source>
</evidence>
<keyword evidence="2" id="KW-0964">Secreted</keyword>
<accession>A0ABD2QFY3</accession>
<organism evidence="6 7">
    <name type="scientific">Cichlidogyrus casuarinus</name>
    <dbReference type="NCBI Taxonomy" id="1844966"/>
    <lineage>
        <taxon>Eukaryota</taxon>
        <taxon>Metazoa</taxon>
        <taxon>Spiralia</taxon>
        <taxon>Lophotrochozoa</taxon>
        <taxon>Platyhelminthes</taxon>
        <taxon>Monogenea</taxon>
        <taxon>Monopisthocotylea</taxon>
        <taxon>Dactylogyridea</taxon>
        <taxon>Ancyrocephalidae</taxon>
        <taxon>Cichlidogyrus</taxon>
    </lineage>
</organism>
<name>A0ABD2QFY3_9PLAT</name>
<dbReference type="Proteomes" id="UP001626550">
    <property type="component" value="Unassembled WGS sequence"/>
</dbReference>
<keyword evidence="3" id="KW-0176">Collagen</keyword>
<feature type="region of interest" description="Disordered" evidence="4">
    <location>
        <begin position="241"/>
        <end position="299"/>
    </location>
</feature>
<evidence type="ECO:0000256" key="1">
    <source>
        <dbReference type="ARBA" id="ARBA00004613"/>
    </source>
</evidence>
<protein>
    <recommendedName>
        <fullName evidence="5">Fibrillar collagen NC1 domain-containing protein</fullName>
    </recommendedName>
</protein>
<proteinExistence type="predicted"/>
<feature type="compositionally biased region" description="Low complexity" evidence="4">
    <location>
        <begin position="241"/>
        <end position="263"/>
    </location>
</feature>
<evidence type="ECO:0000256" key="2">
    <source>
        <dbReference type="ARBA" id="ARBA00022525"/>
    </source>
</evidence>
<dbReference type="PROSITE" id="PS51461">
    <property type="entry name" value="NC1_FIB"/>
    <property type="match status" value="1"/>
</dbReference>
<sequence length="312" mass="34713">MLNAVEEMVNEIYYAKGTLYSPSRSCHDLKMSLELENKTTTDGMYYIDPNGGHWRDAIQISCALSKEADTCFNVDPELELKGHKISRSGDTWLSEQLRLPTDQIEYKIPKDQLALLQISMDVAKQNLTILCRDLSKEIKSNLFEIITLIGDDDEDMQIKEQNETYSIRIINDTCSQTSASHGMLMIEIVSEIPSKLPVRNVLLKAQVASREASFDYEMGKVCFGKDPVQNLTELLITTTTTTTTTTSTTTTQEPEISSPTSTTDSPEKSDFTEAATSTNGPEEVESSTDGPKTSGETVEKSASIFSRFGFFM</sequence>
<feature type="compositionally biased region" description="Polar residues" evidence="4">
    <location>
        <begin position="287"/>
        <end position="296"/>
    </location>
</feature>
<dbReference type="EMBL" id="JBJKFK010000242">
    <property type="protein sequence ID" value="KAL3318453.1"/>
    <property type="molecule type" value="Genomic_DNA"/>
</dbReference>
<reference evidence="6 7" key="1">
    <citation type="submission" date="2024-11" db="EMBL/GenBank/DDBJ databases">
        <title>Adaptive evolution of stress response genes in parasites aligns with host niche diversity.</title>
        <authorList>
            <person name="Hahn C."/>
            <person name="Resl P."/>
        </authorList>
    </citation>
    <scope>NUCLEOTIDE SEQUENCE [LARGE SCALE GENOMIC DNA]</scope>
    <source>
        <strain evidence="6">EGGRZ-B1_66</strain>
        <tissue evidence="6">Body</tissue>
    </source>
</reference>
<dbReference type="Gene3D" id="2.60.120.1000">
    <property type="match status" value="1"/>
</dbReference>
<gene>
    <name evidence="6" type="ORF">Ciccas_002882</name>
</gene>